<evidence type="ECO:0000313" key="1">
    <source>
        <dbReference type="EMBL" id="CUU26281.1"/>
    </source>
</evidence>
<organism evidence="1 2">
    <name type="scientific">Duffyella gerundensis</name>
    <dbReference type="NCBI Taxonomy" id="1619313"/>
    <lineage>
        <taxon>Bacteria</taxon>
        <taxon>Pseudomonadati</taxon>
        <taxon>Pseudomonadota</taxon>
        <taxon>Gammaproteobacteria</taxon>
        <taxon>Enterobacterales</taxon>
        <taxon>Erwiniaceae</taxon>
        <taxon>Duffyella</taxon>
    </lineage>
</organism>
<accession>A0A0U5L634</accession>
<evidence type="ECO:0000313" key="2">
    <source>
        <dbReference type="Proteomes" id="UP000059419"/>
    </source>
</evidence>
<dbReference type="EMBL" id="LN907829">
    <property type="protein sequence ID" value="CUU26281.1"/>
    <property type="molecule type" value="Genomic_DNA"/>
</dbReference>
<geneLocation type="plasmid" evidence="2">
    <name>pEM02</name>
</geneLocation>
<gene>
    <name evidence="1" type="ORF">EM595_p1034</name>
</gene>
<proteinExistence type="predicted"/>
<keyword evidence="2" id="KW-1185">Reference proteome</keyword>
<dbReference type="KEGG" id="ege:EM595_p1034"/>
<protein>
    <submittedName>
        <fullName evidence="1">Putative membrane protein</fullName>
    </submittedName>
</protein>
<dbReference type="PATRIC" id="fig|1619313.3.peg.4221"/>
<reference evidence="2" key="1">
    <citation type="submission" date="2015-11" db="EMBL/GenBank/DDBJ databases">
        <authorList>
            <person name="Blom J."/>
        </authorList>
    </citation>
    <scope>NUCLEOTIDE SEQUENCE [LARGE SCALE GENOMIC DNA]</scope>
    <source>
        <plasmid evidence="2">pEM02</plasmid>
    </source>
</reference>
<sequence length="42" mass="4649">MYAALIRYPVQVYLVISLPAAVWCRVLRDYPVFPMTGSGSGS</sequence>
<name>A0A0U5L634_9GAMM</name>
<dbReference type="Proteomes" id="UP000059419">
    <property type="component" value="Plasmid pEM02"/>
</dbReference>
<dbReference type="AlphaFoldDB" id="A0A0U5L634"/>